<feature type="domain" description="DUF4224" evidence="1">
    <location>
        <begin position="18"/>
        <end position="61"/>
    </location>
</feature>
<accession>A0ABX2EP74</accession>
<dbReference type="RefSeq" id="WP_173129241.1">
    <property type="nucleotide sequence ID" value="NZ_JABRWJ010000008.1"/>
</dbReference>
<evidence type="ECO:0000313" key="3">
    <source>
        <dbReference type="Proteomes" id="UP000737171"/>
    </source>
</evidence>
<comment type="caution">
    <text evidence="2">The sequence shown here is derived from an EMBL/GenBank/DDBJ whole genome shotgun (WGS) entry which is preliminary data.</text>
</comment>
<dbReference type="InterPro" id="IPR025319">
    <property type="entry name" value="DUF4224"/>
</dbReference>
<evidence type="ECO:0000313" key="2">
    <source>
        <dbReference type="EMBL" id="NRF70357.1"/>
    </source>
</evidence>
<gene>
    <name evidence="2" type="ORF">HLB44_25435</name>
</gene>
<dbReference type="Proteomes" id="UP000737171">
    <property type="component" value="Unassembled WGS sequence"/>
</dbReference>
<proteinExistence type="predicted"/>
<sequence>MTVDRRRETPHAWAPPDLTRDEIAEICRPLQQGAAQVRFLRSLGLRVERRPDGSPLVNRQHYTAVRGAVIQPAMLTSRDDWQPPTRRK</sequence>
<organism evidence="2 3">
    <name type="scientific">Pseudaquabacterium terrae</name>
    <dbReference type="NCBI Taxonomy" id="2732868"/>
    <lineage>
        <taxon>Bacteria</taxon>
        <taxon>Pseudomonadati</taxon>
        <taxon>Pseudomonadota</taxon>
        <taxon>Betaproteobacteria</taxon>
        <taxon>Burkholderiales</taxon>
        <taxon>Sphaerotilaceae</taxon>
        <taxon>Pseudaquabacterium</taxon>
    </lineage>
</organism>
<reference evidence="2 3" key="1">
    <citation type="submission" date="2020-05" db="EMBL/GenBank/DDBJ databases">
        <title>Aquincola sp. isolate from soil.</title>
        <authorList>
            <person name="Han J."/>
            <person name="Kim D.-U."/>
        </authorList>
    </citation>
    <scope>NUCLEOTIDE SEQUENCE [LARGE SCALE GENOMIC DNA]</scope>
    <source>
        <strain evidence="2 3">S2</strain>
    </source>
</reference>
<dbReference type="Pfam" id="PF13986">
    <property type="entry name" value="DUF4224"/>
    <property type="match status" value="1"/>
</dbReference>
<keyword evidence="3" id="KW-1185">Reference proteome</keyword>
<protein>
    <submittedName>
        <fullName evidence="2">DUF4224 domain-containing protein</fullName>
    </submittedName>
</protein>
<name>A0ABX2EP74_9BURK</name>
<evidence type="ECO:0000259" key="1">
    <source>
        <dbReference type="Pfam" id="PF13986"/>
    </source>
</evidence>
<dbReference type="EMBL" id="JABRWJ010000008">
    <property type="protein sequence ID" value="NRF70357.1"/>
    <property type="molecule type" value="Genomic_DNA"/>
</dbReference>